<reference evidence="3 4" key="1">
    <citation type="submission" date="2020-08" db="EMBL/GenBank/DDBJ databases">
        <title>Genomic Encyclopedia of Type Strains, Phase IV (KMG-IV): sequencing the most valuable type-strain genomes for metagenomic binning, comparative biology and taxonomic classification.</title>
        <authorList>
            <person name="Goeker M."/>
        </authorList>
    </citation>
    <scope>NUCLEOTIDE SEQUENCE [LARGE SCALE GENOMIC DNA]</scope>
    <source>
        <strain evidence="3 4">DSM 22336</strain>
    </source>
</reference>
<evidence type="ECO:0000256" key="1">
    <source>
        <dbReference type="SAM" id="MobiDB-lite"/>
    </source>
</evidence>
<protein>
    <recommendedName>
        <fullName evidence="5">DUF3311 domain-containing protein</fullName>
    </recommendedName>
</protein>
<feature type="transmembrane region" description="Helical" evidence="2">
    <location>
        <begin position="21"/>
        <end position="39"/>
    </location>
</feature>
<dbReference type="Proteomes" id="UP000555393">
    <property type="component" value="Unassembled WGS sequence"/>
</dbReference>
<name>A0A841M7C4_9HYPH</name>
<dbReference type="EMBL" id="JACIIU010000008">
    <property type="protein sequence ID" value="MBB6261454.1"/>
    <property type="molecule type" value="Genomic_DNA"/>
</dbReference>
<dbReference type="AlphaFoldDB" id="A0A841M7C4"/>
<dbReference type="RefSeq" id="WP_184222812.1">
    <property type="nucleotide sequence ID" value="NZ_JACIIU010000008.1"/>
</dbReference>
<accession>A0A841M7C4</accession>
<proteinExistence type="predicted"/>
<keyword evidence="2" id="KW-1133">Transmembrane helix</keyword>
<comment type="caution">
    <text evidence="3">The sequence shown here is derived from an EMBL/GenBank/DDBJ whole genome shotgun (WGS) entry which is preliminary data.</text>
</comment>
<keyword evidence="2" id="KW-0472">Membrane</keyword>
<feature type="transmembrane region" description="Helical" evidence="2">
    <location>
        <begin position="51"/>
        <end position="72"/>
    </location>
</feature>
<evidence type="ECO:0000256" key="2">
    <source>
        <dbReference type="SAM" id="Phobius"/>
    </source>
</evidence>
<evidence type="ECO:0000313" key="4">
    <source>
        <dbReference type="Proteomes" id="UP000555393"/>
    </source>
</evidence>
<evidence type="ECO:0000313" key="3">
    <source>
        <dbReference type="EMBL" id="MBB6261454.1"/>
    </source>
</evidence>
<organism evidence="3 4">
    <name type="scientific">Paenochrobactrum gallinarii</name>
    <dbReference type="NCBI Taxonomy" id="643673"/>
    <lineage>
        <taxon>Bacteria</taxon>
        <taxon>Pseudomonadati</taxon>
        <taxon>Pseudomonadota</taxon>
        <taxon>Alphaproteobacteria</taxon>
        <taxon>Hyphomicrobiales</taxon>
        <taxon>Brucellaceae</taxon>
        <taxon>Paenochrobactrum</taxon>
    </lineage>
</organism>
<sequence>MVQNRSHARLAQGDGDKKRDNAVFLLPLFGCIFSLPPMMNLFNHKVLVFGIPLAFLYLLGVWFLMVLIAFLISRKSRKTTSPSPDTTLQTADLSSDQNRQM</sequence>
<feature type="region of interest" description="Disordered" evidence="1">
    <location>
        <begin position="76"/>
        <end position="101"/>
    </location>
</feature>
<evidence type="ECO:0008006" key="5">
    <source>
        <dbReference type="Google" id="ProtNLM"/>
    </source>
</evidence>
<keyword evidence="4" id="KW-1185">Reference proteome</keyword>
<keyword evidence="2" id="KW-0812">Transmembrane</keyword>
<feature type="compositionally biased region" description="Polar residues" evidence="1">
    <location>
        <begin position="79"/>
        <end position="101"/>
    </location>
</feature>
<gene>
    <name evidence="3" type="ORF">FHS77_002009</name>
</gene>